<organism evidence="2 3">
    <name type="scientific">Genlisea aurea</name>
    <dbReference type="NCBI Taxonomy" id="192259"/>
    <lineage>
        <taxon>Eukaryota</taxon>
        <taxon>Viridiplantae</taxon>
        <taxon>Streptophyta</taxon>
        <taxon>Embryophyta</taxon>
        <taxon>Tracheophyta</taxon>
        <taxon>Spermatophyta</taxon>
        <taxon>Magnoliopsida</taxon>
        <taxon>eudicotyledons</taxon>
        <taxon>Gunneridae</taxon>
        <taxon>Pentapetalae</taxon>
        <taxon>asterids</taxon>
        <taxon>lamiids</taxon>
        <taxon>Lamiales</taxon>
        <taxon>Lentibulariaceae</taxon>
        <taxon>Genlisea</taxon>
    </lineage>
</organism>
<name>S8EHC4_9LAMI</name>
<sequence>MAAATVYSNPVSEIMSSSAAGFAEVYAMKKIYKEKTERIEDRKSRGSSENGSKKKSGSGCFSGVPFSFKKIHPGTSDSN</sequence>
<proteinExistence type="predicted"/>
<dbReference type="EMBL" id="AUSU01000967">
    <property type="protein sequence ID" value="EPS72107.1"/>
    <property type="molecule type" value="Genomic_DNA"/>
</dbReference>
<reference evidence="2 3" key="1">
    <citation type="journal article" date="2013" name="BMC Genomics">
        <title>The miniature genome of a carnivorous plant Genlisea aurea contains a low number of genes and short non-coding sequences.</title>
        <authorList>
            <person name="Leushkin E.V."/>
            <person name="Sutormin R.A."/>
            <person name="Nabieva E.R."/>
            <person name="Penin A.A."/>
            <person name="Kondrashov A.S."/>
            <person name="Logacheva M.D."/>
        </authorList>
    </citation>
    <scope>NUCLEOTIDE SEQUENCE [LARGE SCALE GENOMIC DNA]</scope>
</reference>
<feature type="compositionally biased region" description="Basic and acidic residues" evidence="1">
    <location>
        <begin position="36"/>
        <end position="46"/>
    </location>
</feature>
<keyword evidence="3" id="KW-1185">Reference proteome</keyword>
<dbReference type="PANTHER" id="PTHR34950">
    <property type="entry name" value="OS04G0457400 PROTEIN"/>
    <property type="match status" value="1"/>
</dbReference>
<dbReference type="Proteomes" id="UP000015453">
    <property type="component" value="Unassembled WGS sequence"/>
</dbReference>
<feature type="region of interest" description="Disordered" evidence="1">
    <location>
        <begin position="36"/>
        <end position="79"/>
    </location>
</feature>
<evidence type="ECO:0000313" key="2">
    <source>
        <dbReference type="EMBL" id="EPS72107.1"/>
    </source>
</evidence>
<gene>
    <name evidence="2" type="ORF">M569_02654</name>
</gene>
<evidence type="ECO:0000313" key="3">
    <source>
        <dbReference type="Proteomes" id="UP000015453"/>
    </source>
</evidence>
<evidence type="ECO:0000256" key="1">
    <source>
        <dbReference type="SAM" id="MobiDB-lite"/>
    </source>
</evidence>
<dbReference type="PANTHER" id="PTHR34950:SF2">
    <property type="entry name" value="OS10G0364900 PROTEIN"/>
    <property type="match status" value="1"/>
</dbReference>
<protein>
    <submittedName>
        <fullName evidence="2">Uncharacterized protein</fullName>
    </submittedName>
</protein>
<accession>S8EHC4</accession>
<dbReference type="AlphaFoldDB" id="S8EHC4"/>
<comment type="caution">
    <text evidence="2">The sequence shown here is derived from an EMBL/GenBank/DDBJ whole genome shotgun (WGS) entry which is preliminary data.</text>
</comment>